<keyword evidence="4" id="KW-0949">S-adenosyl-L-methionine</keyword>
<dbReference type="SMART" id="SM00729">
    <property type="entry name" value="Elp3"/>
    <property type="match status" value="1"/>
</dbReference>
<feature type="domain" description="Radical SAM core" evidence="8">
    <location>
        <begin position="32"/>
        <end position="260"/>
    </location>
</feature>
<dbReference type="Proteomes" id="UP000248724">
    <property type="component" value="Unassembled WGS sequence"/>
</dbReference>
<dbReference type="PANTHER" id="PTHR11918:SF45">
    <property type="entry name" value="THREONYLCARBAMOYLADENOSINE TRNA METHYLTHIOTRANSFERASE"/>
    <property type="match status" value="1"/>
</dbReference>
<dbReference type="PANTHER" id="PTHR11918">
    <property type="entry name" value="RADICAL SAM PROTEINS"/>
    <property type="match status" value="1"/>
</dbReference>
<dbReference type="SFLD" id="SFLDG01082">
    <property type="entry name" value="B12-binding_domain_containing"/>
    <property type="match status" value="1"/>
</dbReference>
<dbReference type="InterPro" id="IPR023404">
    <property type="entry name" value="rSAM_horseshoe"/>
</dbReference>
<keyword evidence="2" id="KW-0004">4Fe-4S</keyword>
<evidence type="ECO:0000256" key="6">
    <source>
        <dbReference type="ARBA" id="ARBA00023004"/>
    </source>
</evidence>
<dbReference type="GO" id="GO:0046872">
    <property type="term" value="F:metal ion binding"/>
    <property type="evidence" value="ECO:0007669"/>
    <property type="project" value="UniProtKB-KW"/>
</dbReference>
<keyword evidence="7" id="KW-0411">Iron-sulfur</keyword>
<dbReference type="Gene3D" id="3.80.30.20">
    <property type="entry name" value="tm_1862 like domain"/>
    <property type="match status" value="1"/>
</dbReference>
<sequence length="325" mass="35021">AVFANATKDRIALHVLAMAAGRDSVAANPTVAPLRSRAFIKVQDGCNHRCTYCSVWRARGASRSLPRADIRARVAAAVNSGHGELVLTGVDLGAYGRAHGSSLAQLVRILLDDVGTRARIRLSSVNTNDITAELVDLNAHSQLCSHWHMPLQSGSDTVLRAMHRGYRRDQYLRVCAALRRLDADTEFTTDVMVAFPGETEADHADTLALLEETEMLAAHTFRYSPRDDTPAALRGDRIDEASARRRSADVRRTAAATGHARRARAVGSRQEVVWDRVDGGLAHGVSATYLSVVASATPGARAGGMATVEVEAVDGDVLRARVVDR</sequence>
<dbReference type="PROSITE" id="PS01278">
    <property type="entry name" value="MTTASE_RADICAL"/>
    <property type="match status" value="1"/>
</dbReference>
<evidence type="ECO:0000313" key="9">
    <source>
        <dbReference type="EMBL" id="PZR81446.1"/>
    </source>
</evidence>
<dbReference type="InterPro" id="IPR007197">
    <property type="entry name" value="rSAM"/>
</dbReference>
<keyword evidence="6" id="KW-0408">Iron</keyword>
<evidence type="ECO:0000259" key="8">
    <source>
        <dbReference type="PROSITE" id="PS51918"/>
    </source>
</evidence>
<comment type="caution">
    <text evidence="9">The sequence shown here is derived from an EMBL/GenBank/DDBJ whole genome shotgun (WGS) entry which is preliminary data.</text>
</comment>
<protein>
    <recommendedName>
        <fullName evidence="8">Radical SAM core domain-containing protein</fullName>
    </recommendedName>
</protein>
<evidence type="ECO:0000256" key="5">
    <source>
        <dbReference type="ARBA" id="ARBA00022723"/>
    </source>
</evidence>
<evidence type="ECO:0000256" key="4">
    <source>
        <dbReference type="ARBA" id="ARBA00022691"/>
    </source>
</evidence>
<dbReference type="SUPFAM" id="SSF102114">
    <property type="entry name" value="Radical SAM enzymes"/>
    <property type="match status" value="1"/>
</dbReference>
<dbReference type="SFLD" id="SFLDS00029">
    <property type="entry name" value="Radical_SAM"/>
    <property type="match status" value="1"/>
</dbReference>
<dbReference type="InterPro" id="IPR058240">
    <property type="entry name" value="rSAM_sf"/>
</dbReference>
<dbReference type="InterPro" id="IPR006638">
    <property type="entry name" value="Elp3/MiaA/NifB-like_rSAM"/>
</dbReference>
<evidence type="ECO:0000256" key="1">
    <source>
        <dbReference type="ARBA" id="ARBA00001966"/>
    </source>
</evidence>
<dbReference type="InterPro" id="IPR020612">
    <property type="entry name" value="Methylthiotransferase_CS"/>
</dbReference>
<evidence type="ECO:0000313" key="10">
    <source>
        <dbReference type="Proteomes" id="UP000248724"/>
    </source>
</evidence>
<evidence type="ECO:0000256" key="7">
    <source>
        <dbReference type="ARBA" id="ARBA00023014"/>
    </source>
</evidence>
<name>A0A2W5ZF87_9BACT</name>
<comment type="cofactor">
    <cofactor evidence="1">
        <name>[4Fe-4S] cluster</name>
        <dbReference type="ChEBI" id="CHEBI:49883"/>
    </cofactor>
</comment>
<keyword evidence="5" id="KW-0479">Metal-binding</keyword>
<dbReference type="CDD" id="cd01335">
    <property type="entry name" value="Radical_SAM"/>
    <property type="match status" value="1"/>
</dbReference>
<reference evidence="9 10" key="1">
    <citation type="journal article" date="2017" name="Nature">
        <title>Atmospheric trace gases support primary production in Antarctic desert surface soil.</title>
        <authorList>
            <person name="Ji M."/>
            <person name="Greening C."/>
            <person name="Vanwonterghem I."/>
            <person name="Carere C.R."/>
            <person name="Bay S.K."/>
            <person name="Steen J.A."/>
            <person name="Montgomery K."/>
            <person name="Lines T."/>
            <person name="Beardall J."/>
            <person name="van Dorst J."/>
            <person name="Snape I."/>
            <person name="Stott M.B."/>
            <person name="Hugenholtz P."/>
            <person name="Ferrari B.C."/>
        </authorList>
    </citation>
    <scope>NUCLEOTIDE SEQUENCE [LARGE SCALE GENOMIC DNA]</scope>
    <source>
        <strain evidence="9">RRmetagenome_bin12</strain>
    </source>
</reference>
<organism evidence="9 10">
    <name type="scientific">Candidatus Aeolococcus gillhamiae</name>
    <dbReference type="NCBI Taxonomy" id="3127015"/>
    <lineage>
        <taxon>Bacteria</taxon>
        <taxon>Bacillati</taxon>
        <taxon>Candidatus Dormiibacterota</taxon>
        <taxon>Candidatus Dormibacteria</taxon>
        <taxon>Candidatus Aeolococcales</taxon>
        <taxon>Candidatus Aeolococcaceae</taxon>
        <taxon>Candidatus Aeolococcus</taxon>
    </lineage>
</organism>
<dbReference type="EMBL" id="QHBU01000111">
    <property type="protein sequence ID" value="PZR81446.1"/>
    <property type="molecule type" value="Genomic_DNA"/>
</dbReference>
<dbReference type="PROSITE" id="PS51918">
    <property type="entry name" value="RADICAL_SAM"/>
    <property type="match status" value="1"/>
</dbReference>
<evidence type="ECO:0000256" key="2">
    <source>
        <dbReference type="ARBA" id="ARBA00022485"/>
    </source>
</evidence>
<dbReference type="Pfam" id="PF04055">
    <property type="entry name" value="Radical_SAM"/>
    <property type="match status" value="1"/>
</dbReference>
<dbReference type="GO" id="GO:0051539">
    <property type="term" value="F:4 iron, 4 sulfur cluster binding"/>
    <property type="evidence" value="ECO:0007669"/>
    <property type="project" value="UniProtKB-KW"/>
</dbReference>
<dbReference type="AlphaFoldDB" id="A0A2W5ZF87"/>
<proteinExistence type="predicted"/>
<evidence type="ECO:0000256" key="3">
    <source>
        <dbReference type="ARBA" id="ARBA00022679"/>
    </source>
</evidence>
<feature type="non-terminal residue" evidence="9">
    <location>
        <position position="1"/>
    </location>
</feature>
<accession>A0A2W5ZF87</accession>
<dbReference type="GO" id="GO:0035598">
    <property type="term" value="F:tRNA (N(6)-L-threonylcarbamoyladenosine(37)-C(2))-methylthiotransferase activity"/>
    <property type="evidence" value="ECO:0007669"/>
    <property type="project" value="TreeGrafter"/>
</dbReference>
<keyword evidence="3" id="KW-0808">Transferase</keyword>
<gene>
    <name evidence="9" type="ORF">DLM65_05790</name>
</gene>